<dbReference type="Proteomes" id="UP000094197">
    <property type="component" value="Chromosome 1"/>
</dbReference>
<dbReference type="AlphaFoldDB" id="A0A1D7UXF5"/>
<evidence type="ECO:0000313" key="1">
    <source>
        <dbReference type="EMBL" id="AOP34235.1"/>
    </source>
</evidence>
<accession>A0A1D7UXF5</accession>
<keyword evidence="2" id="KW-1185">Reference proteome</keyword>
<proteinExistence type="predicted"/>
<evidence type="ECO:0000313" key="2">
    <source>
        <dbReference type="Proteomes" id="UP000094197"/>
    </source>
</evidence>
<dbReference type="EMBL" id="CP015217">
    <property type="protein sequence ID" value="AOP34235.1"/>
    <property type="molecule type" value="Genomic_DNA"/>
</dbReference>
<gene>
    <name evidence="1" type="ORF">A0128_10485</name>
</gene>
<protein>
    <submittedName>
        <fullName evidence="1">Uncharacterized protein</fullName>
    </submittedName>
</protein>
<dbReference type="RefSeq" id="WP_069607462.1">
    <property type="nucleotide sequence ID" value="NZ_CP015217.1"/>
</dbReference>
<name>A0A1D7UXF5_9LEPT</name>
<organism evidence="1 2">
    <name type="scientific">Leptospira tipperaryensis</name>
    <dbReference type="NCBI Taxonomy" id="2564040"/>
    <lineage>
        <taxon>Bacteria</taxon>
        <taxon>Pseudomonadati</taxon>
        <taxon>Spirochaetota</taxon>
        <taxon>Spirochaetia</taxon>
        <taxon>Leptospirales</taxon>
        <taxon>Leptospiraceae</taxon>
        <taxon>Leptospira</taxon>
    </lineage>
</organism>
<reference evidence="1 2" key="1">
    <citation type="submission" date="2016-04" db="EMBL/GenBank/DDBJ databases">
        <title>Complete genome seqeunce of Leptospira alstonii serovar Room22.</title>
        <authorList>
            <person name="Nally J.E."/>
            <person name="Bayles D.O."/>
            <person name="Hurley D."/>
            <person name="Fanning S."/>
            <person name="McMahon B.J."/>
            <person name="Arent Z."/>
        </authorList>
    </citation>
    <scope>NUCLEOTIDE SEQUENCE [LARGE SCALE GENOMIC DNA]</scope>
    <source>
        <strain evidence="1 2">GWTS #1</strain>
    </source>
</reference>
<sequence>MFQPAKSGVADPTRIDLSNTDSLGWRMEFLLEITLSTFRLKKRNDFKTDTDDRSPGSWNDWVPPGELKRIGGAGFATYFLLLKLNPNRKGRLLTLKIPYAGTAYKVWVDDQLLTERFPKISRQWSQNISIIRKDFS</sequence>
<dbReference type="KEGG" id="laj:A0128_10485"/>